<dbReference type="CDD" id="cd12254">
    <property type="entry name" value="RRM_hnRNPH_ESRPs_RBM12_like"/>
    <property type="match status" value="1"/>
</dbReference>
<dbReference type="AlphaFoldDB" id="A0A9W5T7P6"/>
<dbReference type="GO" id="GO:1990904">
    <property type="term" value="C:ribonucleoprotein complex"/>
    <property type="evidence" value="ECO:0007669"/>
    <property type="project" value="UniProtKB-KW"/>
</dbReference>
<dbReference type="Proteomes" id="UP001057455">
    <property type="component" value="Unassembled WGS sequence"/>
</dbReference>
<organism evidence="6 7">
    <name type="scientific">Babesia ovis</name>
    <dbReference type="NCBI Taxonomy" id="5869"/>
    <lineage>
        <taxon>Eukaryota</taxon>
        <taxon>Sar</taxon>
        <taxon>Alveolata</taxon>
        <taxon>Apicomplexa</taxon>
        <taxon>Aconoidasida</taxon>
        <taxon>Piroplasmida</taxon>
        <taxon>Babesiidae</taxon>
        <taxon>Babesia</taxon>
    </lineage>
</organism>
<keyword evidence="2 3" id="KW-0694">RNA-binding</keyword>
<evidence type="ECO:0000256" key="3">
    <source>
        <dbReference type="PROSITE-ProRule" id="PRU00176"/>
    </source>
</evidence>
<comment type="caution">
    <text evidence="6">The sequence shown here is derived from an EMBL/GenBank/DDBJ whole genome shotgun (WGS) entry which is preliminary data.</text>
</comment>
<dbReference type="Pfam" id="PF00076">
    <property type="entry name" value="RRM_1"/>
    <property type="match status" value="1"/>
</dbReference>
<dbReference type="PROSITE" id="PS50102">
    <property type="entry name" value="RRM"/>
    <property type="match status" value="1"/>
</dbReference>
<dbReference type="InterPro" id="IPR035979">
    <property type="entry name" value="RBD_domain_sf"/>
</dbReference>
<evidence type="ECO:0000259" key="5">
    <source>
        <dbReference type="PROSITE" id="PS50102"/>
    </source>
</evidence>
<feature type="domain" description="RRM" evidence="5">
    <location>
        <begin position="166"/>
        <end position="242"/>
    </location>
</feature>
<dbReference type="EMBL" id="BLIY01000002">
    <property type="protein sequence ID" value="GFE52765.1"/>
    <property type="molecule type" value="Genomic_DNA"/>
</dbReference>
<dbReference type="SMART" id="SM00360">
    <property type="entry name" value="RRM"/>
    <property type="match status" value="1"/>
</dbReference>
<reference evidence="6" key="1">
    <citation type="submission" date="2019-12" db="EMBL/GenBank/DDBJ databases">
        <title>Genome sequence of Babesia ovis.</title>
        <authorList>
            <person name="Yamagishi J."/>
            <person name="Sevinc F."/>
            <person name="Xuan X."/>
        </authorList>
    </citation>
    <scope>NUCLEOTIDE SEQUENCE</scope>
    <source>
        <strain evidence="6">Selcuk</strain>
    </source>
</reference>
<evidence type="ECO:0000313" key="6">
    <source>
        <dbReference type="EMBL" id="GFE52765.1"/>
    </source>
</evidence>
<sequence length="833" mass="95376">MSSIVFHNLCRIRHVYLALLWIRLTLSLVLFGHCVSHHRALALQKPLVGATLRRQNAYVTSFVYASPHSSHVTGTSLSAGDRFTFDPSLVKRRRRRPQLRRCDKSKEQLETDHAALHGLANLGSDHPKKEDLRAASLFEFISRIENPPQRKRLPRPAEAHEPMYDALLYLKGLPFEVSEDDVRDWLSSYDIVNIVLIKNENGCFTGDAYVRCATIEERDRVYREMSGKCLGVRYIPIYRLTESAYLEYYHTGFRREPSKRNHILPRFLVAKHGIKIVPTDIGTLKTGSRICGAVSQIYRNGVLVDCGVYETINGYRERVFCVLMRNRIARNVGLQGQQREWLRQKDLVLFPGIKLNLYVEKIRKTSAQSTFDADLWREHLDESFASFATGDKPTRSMVYLTMDSSVTDDKVAWWERRLVDSYAKLTLKDTSEPRHIDEDMFQRVAVETSWLGGRPKVDKDLLLAGRLTVVGNKKLTNHTSRFALEQYEPEVIDDKPSRPYHELVREFMRGSDVDKYGTRYHGFDDLDHSEKSSSNHSHGTSEDTPMPEAPANHSVVEPVHAPLPLKQGNADTTQRPYEASSEGPILDNLNTLEDIRRRTIAEDMEIFPRKTLFDECIKIPGTEWLLRRCDVPKLAEYQVLALLRRLGHSPSTSSENAEYENRMLLCRVIKEQGLGTGLDPRTLIAKGLYKVKQSKKKLKRIIELTKHLTGRRFTRDDLDAASSSELHMLAEESLRKFAAWDPPTEVKQTFVDMYGGEFSDLDSIDTLDGKWDSLKWQIVIRIYGEQSDIKEIVKDIENNDRLFGSEPGSSSKDFEKLVHQSITDQFGGKPPPA</sequence>
<feature type="region of interest" description="Disordered" evidence="4">
    <location>
        <begin position="521"/>
        <end position="585"/>
    </location>
</feature>
<evidence type="ECO:0000313" key="7">
    <source>
        <dbReference type="Proteomes" id="UP001057455"/>
    </source>
</evidence>
<evidence type="ECO:0000256" key="2">
    <source>
        <dbReference type="ARBA" id="ARBA00022884"/>
    </source>
</evidence>
<keyword evidence="7" id="KW-1185">Reference proteome</keyword>
<dbReference type="InterPro" id="IPR050666">
    <property type="entry name" value="ESRP"/>
</dbReference>
<proteinExistence type="predicted"/>
<dbReference type="InterPro" id="IPR012677">
    <property type="entry name" value="Nucleotide-bd_a/b_plait_sf"/>
</dbReference>
<dbReference type="InterPro" id="IPR000504">
    <property type="entry name" value="RRM_dom"/>
</dbReference>
<keyword evidence="1" id="KW-0677">Repeat</keyword>
<protein>
    <submittedName>
        <fullName evidence="6">Heterogeneous nuclear ribonucleoprotein</fullName>
    </submittedName>
</protein>
<dbReference type="GO" id="GO:0003723">
    <property type="term" value="F:RNA binding"/>
    <property type="evidence" value="ECO:0007669"/>
    <property type="project" value="UniProtKB-UniRule"/>
</dbReference>
<name>A0A9W5T7P6_BABOV</name>
<evidence type="ECO:0000256" key="1">
    <source>
        <dbReference type="ARBA" id="ARBA00022737"/>
    </source>
</evidence>
<keyword evidence="6" id="KW-0687">Ribonucleoprotein</keyword>
<dbReference type="Gene3D" id="3.30.70.330">
    <property type="match status" value="1"/>
</dbReference>
<accession>A0A9W5T7P6</accession>
<evidence type="ECO:0000256" key="4">
    <source>
        <dbReference type="SAM" id="MobiDB-lite"/>
    </source>
</evidence>
<feature type="compositionally biased region" description="Basic and acidic residues" evidence="4">
    <location>
        <begin position="521"/>
        <end position="533"/>
    </location>
</feature>
<dbReference type="SUPFAM" id="SSF54928">
    <property type="entry name" value="RNA-binding domain, RBD"/>
    <property type="match status" value="1"/>
</dbReference>
<dbReference type="OrthoDB" id="431068at2759"/>
<dbReference type="PANTHER" id="PTHR13976">
    <property type="entry name" value="HETEROGENEOUS NUCLEAR RIBONUCLEOPROTEIN-RELATED"/>
    <property type="match status" value="1"/>
</dbReference>
<gene>
    <name evidence="6" type="ORF">BaOVIS_001690</name>
</gene>